<proteinExistence type="inferred from homology"/>
<dbReference type="GO" id="GO:0009570">
    <property type="term" value="C:chloroplast stroma"/>
    <property type="evidence" value="ECO:0007669"/>
    <property type="project" value="TreeGrafter"/>
</dbReference>
<evidence type="ECO:0000313" key="7">
    <source>
        <dbReference type="EMBL" id="KAF2553870.1"/>
    </source>
</evidence>
<comment type="similarity">
    <text evidence="1">Belongs to the carotenoid oxygenase family.</text>
</comment>
<feature type="binding site" evidence="5">
    <location>
        <position position="253"/>
    </location>
    <ligand>
        <name>Fe cation</name>
        <dbReference type="ChEBI" id="CHEBI:24875"/>
        <note>catalytic</note>
    </ligand>
</feature>
<dbReference type="InterPro" id="IPR023342">
    <property type="entry name" value="APO_dom"/>
</dbReference>
<keyword evidence="4 5" id="KW-0408">Iron</keyword>
<feature type="domain" description="APO" evidence="6">
    <location>
        <begin position="846"/>
        <end position="931"/>
    </location>
</feature>
<keyword evidence="3" id="KW-0560">Oxidoreductase</keyword>
<feature type="binding site" evidence="5">
    <location>
        <position position="490"/>
    </location>
    <ligand>
        <name>Fe cation</name>
        <dbReference type="ChEBI" id="CHEBI:24875"/>
        <note>catalytic</note>
    </ligand>
</feature>
<sequence>MLDKIESSLVVPMEQNHPLPKPTDPSIQLSGNFAPVNECPVQNGLEVIGNIPPCLRGVYIRNGANPMFPPLGGHHLFDGDGMIHAVSIGSDNRVSYSCRYTKTNRLVQEAELGRSVFPKSIGELHGHSGLARLALFAARAEIGLVDATRGMGVANAGVVYFNGRLLAMSEDDLPYHVKINGHGDLETIGRFQFDEQIDCPVIAHPKVDPTTGDLHTLSYNVLKKPHLKYLKFDTCGKKTRDHDITLEQPTMIHDFAITENFVVIPDQQMVFKLSEMIRGGSPVIYDREKMSRFGVLSKQDPTGSSVNWVDVPDCFCFHLWNAWEEITEDGDPVIVVIGSCMNPPDTIFSESGEPTRIELTEIRLNLRTKETNRKVIVTGMNLEAGQVNRNFLGRKTRFVYLAVADPWPRCSGIAKVDLENGTVIQFKYGPDRFGGEPYFVPEGEGEDEGYVMGFVRDEERDESEFVVVDASEMKQVAAVRLPERVPYGFHGTFIPTNLSTRVRGMFGYLVLEELKNCRTNFGSAKVIVFGLVSDLGSYVKPPCFWFRLPVEVFILSPLLPTRLIFLLEALMHLPFRFYIFISYNFDLAENVDLPPVLPKNKKKPYPIPFKQIQEAAKKDKKLAQMGIEKHLDPPKNGLLVPTLVPVAYEVIDNWKLLIKGLAQLLHVVPVFACSECAAVHVASAGHNIRDCSGPTSSQRRGSHLWVKGTINDVLVPVESYHMYDPFGRRIKHESRFDYERIPAVVELCVQAGVEIPEYPSRRRTQPVRMIGKRVIDRGGYVKEPDKPCSSTLSSSPLADLDTLGACERYPPPTPEKVPKIAQETMNAYEKVRWGVTKLMREYTVKACGYCSEVHVGPWGHSVKLCGEFKHQWRDGKHGWQDALVEEVLPPNYVWHVRDLKGTPLTGNLKRFYGKAPALVEVCMHSGARVPQCYKAMMRLDIIVPDSQEADMVA</sequence>
<dbReference type="PANTHER" id="PTHR10543">
    <property type="entry name" value="BETA-CAROTENE DIOXYGENASE"/>
    <property type="match status" value="1"/>
</dbReference>
<name>A0A8S9H9T2_BRACR</name>
<dbReference type="Proteomes" id="UP000712281">
    <property type="component" value="Unassembled WGS sequence"/>
</dbReference>
<dbReference type="InterPro" id="IPR004294">
    <property type="entry name" value="Carotenoid_Oase"/>
</dbReference>
<dbReference type="PROSITE" id="PS51499">
    <property type="entry name" value="APO"/>
    <property type="match status" value="2"/>
</dbReference>
<reference evidence="7" key="1">
    <citation type="submission" date="2019-12" db="EMBL/GenBank/DDBJ databases">
        <title>Genome sequencing and annotation of Brassica cretica.</title>
        <authorList>
            <person name="Studholme D.J."/>
            <person name="Sarris P.F."/>
        </authorList>
    </citation>
    <scope>NUCLEOTIDE SEQUENCE</scope>
    <source>
        <strain evidence="7">PFS-001/15</strain>
        <tissue evidence="7">Leaf</tissue>
    </source>
</reference>
<evidence type="ECO:0000313" key="8">
    <source>
        <dbReference type="Proteomes" id="UP000712281"/>
    </source>
</evidence>
<dbReference type="GO" id="GO:0010436">
    <property type="term" value="F:carotenoid dioxygenase activity"/>
    <property type="evidence" value="ECO:0007669"/>
    <property type="project" value="TreeGrafter"/>
</dbReference>
<evidence type="ECO:0000259" key="6">
    <source>
        <dbReference type="PROSITE" id="PS51499"/>
    </source>
</evidence>
<dbReference type="PANTHER" id="PTHR10543:SF101">
    <property type="entry name" value="9-CIS-EPOXYCAROTENOID DIOXYGENASE NCED6, CHLOROPLASTIC"/>
    <property type="match status" value="1"/>
</dbReference>
<feature type="binding site" evidence="5">
    <location>
        <position position="204"/>
    </location>
    <ligand>
        <name>Fe cation</name>
        <dbReference type="ChEBI" id="CHEBI:24875"/>
        <note>catalytic</note>
    </ligand>
</feature>
<evidence type="ECO:0000256" key="4">
    <source>
        <dbReference type="ARBA" id="ARBA00023004"/>
    </source>
</evidence>
<keyword evidence="3" id="KW-0223">Dioxygenase</keyword>
<evidence type="ECO:0000256" key="3">
    <source>
        <dbReference type="ARBA" id="ARBA00022964"/>
    </source>
</evidence>
<organism evidence="7 8">
    <name type="scientific">Brassica cretica</name>
    <name type="common">Mustard</name>
    <dbReference type="NCBI Taxonomy" id="69181"/>
    <lineage>
        <taxon>Eukaryota</taxon>
        <taxon>Viridiplantae</taxon>
        <taxon>Streptophyta</taxon>
        <taxon>Embryophyta</taxon>
        <taxon>Tracheophyta</taxon>
        <taxon>Spermatophyta</taxon>
        <taxon>Magnoliopsida</taxon>
        <taxon>eudicotyledons</taxon>
        <taxon>Gunneridae</taxon>
        <taxon>Pentapetalae</taxon>
        <taxon>rosids</taxon>
        <taxon>malvids</taxon>
        <taxon>Brassicales</taxon>
        <taxon>Brassicaceae</taxon>
        <taxon>Brassiceae</taxon>
        <taxon>Brassica</taxon>
    </lineage>
</organism>
<gene>
    <name evidence="7" type="ORF">F2Q68_00034767</name>
</gene>
<feature type="domain" description="APO" evidence="6">
    <location>
        <begin position="672"/>
        <end position="757"/>
    </location>
</feature>
<dbReference type="GO" id="GO:0046872">
    <property type="term" value="F:metal ion binding"/>
    <property type="evidence" value="ECO:0007669"/>
    <property type="project" value="UniProtKB-KW"/>
</dbReference>
<accession>A0A8S9H9T2</accession>
<feature type="binding site" evidence="5">
    <location>
        <position position="318"/>
    </location>
    <ligand>
        <name>Fe cation</name>
        <dbReference type="ChEBI" id="CHEBI:24875"/>
        <note>catalytic</note>
    </ligand>
</feature>
<dbReference type="Pfam" id="PF03055">
    <property type="entry name" value="RPE65"/>
    <property type="match status" value="1"/>
</dbReference>
<evidence type="ECO:0000256" key="1">
    <source>
        <dbReference type="ARBA" id="ARBA00006787"/>
    </source>
</evidence>
<comment type="cofactor">
    <cofactor evidence="5">
        <name>Fe(2+)</name>
        <dbReference type="ChEBI" id="CHEBI:29033"/>
    </cofactor>
    <text evidence="5">Binds 1 Fe(2+) ion per subunit.</text>
</comment>
<dbReference type="Pfam" id="PF05634">
    <property type="entry name" value="APO_RNA-bind"/>
    <property type="match status" value="2"/>
</dbReference>
<keyword evidence="2 5" id="KW-0479">Metal-binding</keyword>
<evidence type="ECO:0000256" key="2">
    <source>
        <dbReference type="ARBA" id="ARBA00022723"/>
    </source>
</evidence>
<protein>
    <recommendedName>
        <fullName evidence="6">APO domain-containing protein</fullName>
    </recommendedName>
</protein>
<dbReference type="AlphaFoldDB" id="A0A8S9H9T2"/>
<dbReference type="GO" id="GO:0003723">
    <property type="term" value="F:RNA binding"/>
    <property type="evidence" value="ECO:0007669"/>
    <property type="project" value="InterPro"/>
</dbReference>
<comment type="caution">
    <text evidence="7">The sequence shown here is derived from an EMBL/GenBank/DDBJ whole genome shotgun (WGS) entry which is preliminary data.</text>
</comment>
<evidence type="ECO:0000256" key="5">
    <source>
        <dbReference type="PIRSR" id="PIRSR604294-1"/>
    </source>
</evidence>
<dbReference type="GO" id="GO:0016121">
    <property type="term" value="P:carotene catabolic process"/>
    <property type="evidence" value="ECO:0007669"/>
    <property type="project" value="TreeGrafter"/>
</dbReference>
<dbReference type="EMBL" id="QGKW02001988">
    <property type="protein sequence ID" value="KAF2553870.1"/>
    <property type="molecule type" value="Genomic_DNA"/>
</dbReference>